<sequence length="218" mass="23998">MCVCGIAADFHFWPVHGPGKHGRLAGARSAIVGCADYPNGTSRARQTQRESKHRHGANESLALPCPLFFALSLTSLSPSPSLHGTYSTWSYMVSIFISFLVSHVALHSMGRFETAQPVNPRFGHCRTTSWRTSRPCSERELLVLGQGWASRDLIFAVESSAHAPRSAHCFFQYRACMQLFLCLVRWKAIHGSNTYEHTAAATLAPSHSLVHACVCASR</sequence>
<evidence type="ECO:0000313" key="1">
    <source>
        <dbReference type="EMBL" id="PTB47635.1"/>
    </source>
</evidence>
<dbReference type="AlphaFoldDB" id="A0A2T3ZS65"/>
<dbReference type="GeneID" id="36623195"/>
<name>A0A2T3ZS65_TRIHA</name>
<organism evidence="1 2">
    <name type="scientific">Trichoderma harzianum CBS 226.95</name>
    <dbReference type="NCBI Taxonomy" id="983964"/>
    <lineage>
        <taxon>Eukaryota</taxon>
        <taxon>Fungi</taxon>
        <taxon>Dikarya</taxon>
        <taxon>Ascomycota</taxon>
        <taxon>Pezizomycotina</taxon>
        <taxon>Sordariomycetes</taxon>
        <taxon>Hypocreomycetidae</taxon>
        <taxon>Hypocreales</taxon>
        <taxon>Hypocreaceae</taxon>
        <taxon>Trichoderma</taxon>
    </lineage>
</organism>
<accession>A0A2T3ZS65</accession>
<dbReference type="Proteomes" id="UP000241690">
    <property type="component" value="Unassembled WGS sequence"/>
</dbReference>
<reference evidence="1 2" key="1">
    <citation type="submission" date="2016-07" db="EMBL/GenBank/DDBJ databases">
        <title>Multiple horizontal gene transfer events from other fungi enriched the ability of initially mycotrophic Trichoderma (Ascomycota) to feed on dead plant biomass.</title>
        <authorList>
            <consortium name="DOE Joint Genome Institute"/>
            <person name="Aerts A."/>
            <person name="Atanasova L."/>
            <person name="Chenthamara K."/>
            <person name="Zhang J."/>
            <person name="Grujic M."/>
            <person name="Henrissat B."/>
            <person name="Kuo A."/>
            <person name="Salamov A."/>
            <person name="Lipzen A."/>
            <person name="Labutti K."/>
            <person name="Barry K."/>
            <person name="Miao Y."/>
            <person name="Rahimi M.J."/>
            <person name="Shen Q."/>
            <person name="Grigoriev I.V."/>
            <person name="Kubicek C.P."/>
            <person name="Druzhinina I.S."/>
        </authorList>
    </citation>
    <scope>NUCLEOTIDE SEQUENCE [LARGE SCALE GENOMIC DNA]</scope>
    <source>
        <strain evidence="1 2">CBS 226.95</strain>
    </source>
</reference>
<gene>
    <name evidence="1" type="ORF">M431DRAFT_369676</name>
</gene>
<proteinExistence type="predicted"/>
<dbReference type="RefSeq" id="XP_024767312.1">
    <property type="nucleotide sequence ID" value="XM_024914629.1"/>
</dbReference>
<evidence type="ECO:0000313" key="2">
    <source>
        <dbReference type="Proteomes" id="UP000241690"/>
    </source>
</evidence>
<dbReference type="EMBL" id="KZ679712">
    <property type="protein sequence ID" value="PTB47635.1"/>
    <property type="molecule type" value="Genomic_DNA"/>
</dbReference>
<protein>
    <submittedName>
        <fullName evidence="1">Uncharacterized protein</fullName>
    </submittedName>
</protein>
<keyword evidence="2" id="KW-1185">Reference proteome</keyword>